<accession>A0ABN4AWA3</accession>
<feature type="transmembrane region" description="Helical" evidence="7">
    <location>
        <begin position="167"/>
        <end position="188"/>
    </location>
</feature>
<comment type="function">
    <text evidence="7">Part of the tripartite ATP-independent periplasmic (TRAP) transport system.</text>
</comment>
<dbReference type="InterPro" id="IPR010656">
    <property type="entry name" value="DctM"/>
</dbReference>
<keyword evidence="4 7" id="KW-0812">Transmembrane</keyword>
<comment type="caution">
    <text evidence="7">Lacks conserved residue(s) required for the propagation of feature annotation.</text>
</comment>
<protein>
    <recommendedName>
        <fullName evidence="7">TRAP transporter large permease protein</fullName>
    </recommendedName>
</protein>
<dbReference type="Pfam" id="PF06808">
    <property type="entry name" value="DctM"/>
    <property type="match status" value="1"/>
</dbReference>
<sequence>MHLMFVSMLIFFVLTVPIDVGIGFSAVFGLKIADLSPLVLVQKYYASLDSFPLATIPFFILTGQIMLRSGISERLIDFTKCLFGNVRGGLACTCIITSMIFAAIAGSGVATTFAVGSILIPALVKRGYSSEFATSLQACASELGVIIPPSVPMILYAVSTQTNIVDLFSAGFIPGIFIALMLCIYSIWYASKKKIDIAESEFKGQLFVYFKKAFLALLLPIIVLGGIYGGIFTPTEASIISVIYSLLIATIYGAIDKKLISESFVHTAISTSVILFLIANASVLSFLINFSGIPQSLGIWITETFQDKIQFLLALNILLFVIGMFVETSASIVVLGPLLLPVALKFGIDPIHFGLIVVVNLALGMITPPFGVNLFAACTVSNLPIERVIKSLIPFVLLSFIAVLIITYLPL</sequence>
<evidence type="ECO:0000256" key="5">
    <source>
        <dbReference type="ARBA" id="ARBA00022989"/>
    </source>
</evidence>
<feature type="transmembrane region" description="Helical" evidence="7">
    <location>
        <begin position="267"/>
        <end position="291"/>
    </location>
</feature>
<evidence type="ECO:0000256" key="2">
    <source>
        <dbReference type="ARBA" id="ARBA00022475"/>
    </source>
</evidence>
<dbReference type="RefSeq" id="WP_014840555.1">
    <property type="nucleotide sequence ID" value="NC_018108.1"/>
</dbReference>
<evidence type="ECO:0000256" key="3">
    <source>
        <dbReference type="ARBA" id="ARBA00022519"/>
    </source>
</evidence>
<keyword evidence="2" id="KW-1003">Cell membrane</keyword>
<comment type="similarity">
    <text evidence="7">Belongs to the TRAP transporter large permease family.</text>
</comment>
<feature type="transmembrane region" description="Helical" evidence="7">
    <location>
        <begin position="50"/>
        <end position="67"/>
    </location>
</feature>
<dbReference type="PIRSF" id="PIRSF006066">
    <property type="entry name" value="HI0050"/>
    <property type="match status" value="1"/>
</dbReference>
<dbReference type="InterPro" id="IPR004681">
    <property type="entry name" value="TRAP_DctM"/>
</dbReference>
<keyword evidence="3 7" id="KW-0997">Cell inner membrane</keyword>
<feature type="transmembrane region" description="Helical" evidence="7">
    <location>
        <begin position="351"/>
        <end position="371"/>
    </location>
</feature>
<evidence type="ECO:0000256" key="1">
    <source>
        <dbReference type="ARBA" id="ARBA00004429"/>
    </source>
</evidence>
<keyword evidence="5 7" id="KW-1133">Transmembrane helix</keyword>
<keyword evidence="7" id="KW-0813">Transport</keyword>
<proteinExistence type="inferred from homology"/>
<feature type="transmembrane region" description="Helical" evidence="7">
    <location>
        <begin position="391"/>
        <end position="409"/>
    </location>
</feature>
<organism evidence="9 10">
    <name type="scientific">Taylorella equigenitalis ATCC 35865</name>
    <dbReference type="NCBI Taxonomy" id="743973"/>
    <lineage>
        <taxon>Bacteria</taxon>
        <taxon>Pseudomonadati</taxon>
        <taxon>Pseudomonadota</taxon>
        <taxon>Betaproteobacteria</taxon>
        <taxon>Burkholderiales</taxon>
        <taxon>Alcaligenaceae</taxon>
        <taxon>Taylorella</taxon>
    </lineage>
</organism>
<name>A0ABN4AWA3_9BURK</name>
<dbReference type="PANTHER" id="PTHR33362:SF3">
    <property type="entry name" value="SIALIC ACID TRAP TRANSPORTER PERMEASE PROTEIN SIAT"/>
    <property type="match status" value="1"/>
</dbReference>
<comment type="subcellular location">
    <subcellularLocation>
        <location evidence="1 7">Cell inner membrane</location>
        <topology evidence="1 7">Multi-pass membrane protein</topology>
    </subcellularLocation>
</comment>
<dbReference type="PANTHER" id="PTHR33362">
    <property type="entry name" value="SIALIC ACID TRAP TRANSPORTER PERMEASE PROTEIN SIAT-RELATED"/>
    <property type="match status" value="1"/>
</dbReference>
<evidence type="ECO:0000256" key="7">
    <source>
        <dbReference type="RuleBase" id="RU369079"/>
    </source>
</evidence>
<dbReference type="NCBIfam" id="TIGR00786">
    <property type="entry name" value="dctM"/>
    <property type="match status" value="1"/>
</dbReference>
<reference evidence="9 10" key="1">
    <citation type="journal article" date="2012" name="Vet. Microbiol.">
        <title>Comparative genomic analyses of the Taylorellae.</title>
        <authorList>
            <person name="Hauser H."/>
            <person name="Richter D.C."/>
            <person name="van Tonder A."/>
            <person name="Clark L."/>
            <person name="Preston A."/>
        </authorList>
    </citation>
    <scope>NUCLEOTIDE SEQUENCE [LARGE SCALE GENOMIC DNA]</scope>
    <source>
        <strain evidence="9 10">ATCC 35865</strain>
    </source>
</reference>
<evidence type="ECO:0000313" key="10">
    <source>
        <dbReference type="Proteomes" id="UP000003121"/>
    </source>
</evidence>
<dbReference type="EMBL" id="CP003264">
    <property type="protein sequence ID" value="AFN36332.1"/>
    <property type="molecule type" value="Genomic_DNA"/>
</dbReference>
<feature type="transmembrane region" description="Helical" evidence="7">
    <location>
        <begin position="88"/>
        <end position="120"/>
    </location>
</feature>
<dbReference type="Proteomes" id="UP000003121">
    <property type="component" value="Chromosome"/>
</dbReference>
<evidence type="ECO:0000256" key="4">
    <source>
        <dbReference type="ARBA" id="ARBA00022692"/>
    </source>
</evidence>
<feature type="domain" description="TRAP C4-dicarboxylate transport system permease DctM subunit" evidence="8">
    <location>
        <begin position="5"/>
        <end position="410"/>
    </location>
</feature>
<keyword evidence="10" id="KW-1185">Reference proteome</keyword>
<evidence type="ECO:0000259" key="8">
    <source>
        <dbReference type="Pfam" id="PF06808"/>
    </source>
</evidence>
<evidence type="ECO:0000256" key="6">
    <source>
        <dbReference type="ARBA" id="ARBA00023136"/>
    </source>
</evidence>
<keyword evidence="6 7" id="KW-0472">Membrane</keyword>
<gene>
    <name evidence="9" type="ORF">KUI_1278</name>
</gene>
<feature type="transmembrane region" description="Helical" evidence="7">
    <location>
        <begin position="237"/>
        <end position="255"/>
    </location>
</feature>
<feature type="transmembrane region" description="Helical" evidence="7">
    <location>
        <begin position="9"/>
        <end position="30"/>
    </location>
</feature>
<evidence type="ECO:0000313" key="9">
    <source>
        <dbReference type="EMBL" id="AFN36332.1"/>
    </source>
</evidence>
<feature type="transmembrane region" description="Helical" evidence="7">
    <location>
        <begin position="209"/>
        <end position="231"/>
    </location>
</feature>
<feature type="transmembrane region" description="Helical" evidence="7">
    <location>
        <begin position="311"/>
        <end position="339"/>
    </location>
</feature>
<comment type="subunit">
    <text evidence="7">The complex comprises the extracytoplasmic solute receptor protein and the two transmembrane proteins.</text>
</comment>